<dbReference type="InterPro" id="IPR001091">
    <property type="entry name" value="RM_Methyltransferase"/>
</dbReference>
<sequence length="302" mass="34983">MSYKKYLNNVTLGDCCELMKNIPNNYISGCITDPPYNYEFFGRNWDNVEIKRRKNKANNNKNILVKNIPYGSGLAGGVKNERWYKKNRDNILEYQSWVEHWGKELYRILKPGAFIMVFNSNRSVAHIQIALENVGFYTKDMFIWIRNSGIPKGLNAYEKMKKDGYELAENWKGWHSATRNNYEAVSVLQKPIENNYVNNVKKYGVGLLKTEGHINHNGFLSNIFEGYQRDKKDDFNKHITVKPIKLIEKLAEMIVPKQTNNIIIDPFMGSGTTALACKNLGIPYIGFELNEEYIKIANMRLS</sequence>
<dbReference type="PRINTS" id="PR00508">
    <property type="entry name" value="S21N4MTFRASE"/>
</dbReference>
<evidence type="ECO:0000313" key="6">
    <source>
        <dbReference type="EMBL" id="ECV1059130.1"/>
    </source>
</evidence>
<dbReference type="SUPFAM" id="SSF53335">
    <property type="entry name" value="S-adenosyl-L-methionine-dependent methyltransferases"/>
    <property type="match status" value="1"/>
</dbReference>
<organism evidence="6">
    <name type="scientific">Campylobacter jejuni</name>
    <dbReference type="NCBI Taxonomy" id="197"/>
    <lineage>
        <taxon>Bacteria</taxon>
        <taxon>Pseudomonadati</taxon>
        <taxon>Campylobacterota</taxon>
        <taxon>Epsilonproteobacteria</taxon>
        <taxon>Campylobacterales</taxon>
        <taxon>Campylobacteraceae</taxon>
        <taxon>Campylobacter</taxon>
    </lineage>
</organism>
<dbReference type="GO" id="GO:0008170">
    <property type="term" value="F:N-methyltransferase activity"/>
    <property type="evidence" value="ECO:0007669"/>
    <property type="project" value="InterPro"/>
</dbReference>
<protein>
    <recommendedName>
        <fullName evidence="4">Methyltransferase</fullName>
        <ecNumber evidence="4">2.1.1.-</ecNumber>
    </recommendedName>
</protein>
<keyword evidence="2 6" id="KW-0489">Methyltransferase</keyword>
<evidence type="ECO:0000256" key="3">
    <source>
        <dbReference type="ARBA" id="ARBA00022679"/>
    </source>
</evidence>
<dbReference type="InterPro" id="IPR029063">
    <property type="entry name" value="SAM-dependent_MTases_sf"/>
</dbReference>
<gene>
    <name evidence="6" type="ORF">F2N15_02820</name>
</gene>
<evidence type="ECO:0000256" key="2">
    <source>
        <dbReference type="ARBA" id="ARBA00022603"/>
    </source>
</evidence>
<name>A0A6C7UIW8_CAMJU</name>
<dbReference type="InterPro" id="IPR002941">
    <property type="entry name" value="DNA_methylase_N4/N6"/>
</dbReference>
<feature type="domain" description="DNA methylase N-4/N-6" evidence="5">
    <location>
        <begin position="29"/>
        <end position="298"/>
    </location>
</feature>
<dbReference type="GO" id="GO:0032259">
    <property type="term" value="P:methylation"/>
    <property type="evidence" value="ECO:0007669"/>
    <property type="project" value="UniProtKB-KW"/>
</dbReference>
<dbReference type="Pfam" id="PF01555">
    <property type="entry name" value="N6_N4_Mtase"/>
    <property type="match status" value="1"/>
</dbReference>
<reference evidence="6" key="1">
    <citation type="submission" date="2019-09" db="EMBL/GenBank/DDBJ databases">
        <authorList>
            <consortium name="GenomeTrakr network: Whole genome sequencing for foodborne pathogen traceback"/>
        </authorList>
    </citation>
    <scope>NUCLEOTIDE SEQUENCE</scope>
    <source>
        <strain evidence="6">TTU_586</strain>
    </source>
</reference>
<comment type="similarity">
    <text evidence="1 4">Belongs to the N(4)/N(6)-methyltransferase family.</text>
</comment>
<accession>A0A6C7UIW8</accession>
<dbReference type="EMBL" id="AAKSZQ010000004">
    <property type="protein sequence ID" value="ECV1059130.1"/>
    <property type="molecule type" value="Genomic_DNA"/>
</dbReference>
<dbReference type="AlphaFoldDB" id="A0A6C7UIW8"/>
<proteinExistence type="inferred from homology"/>
<keyword evidence="3 6" id="KW-0808">Transferase</keyword>
<dbReference type="Gene3D" id="3.40.50.150">
    <property type="entry name" value="Vaccinia Virus protein VP39"/>
    <property type="match status" value="1"/>
</dbReference>
<evidence type="ECO:0000256" key="4">
    <source>
        <dbReference type="RuleBase" id="RU362026"/>
    </source>
</evidence>
<dbReference type="GO" id="GO:0003677">
    <property type="term" value="F:DNA binding"/>
    <property type="evidence" value="ECO:0007669"/>
    <property type="project" value="InterPro"/>
</dbReference>
<dbReference type="EC" id="2.1.1.-" evidence="4"/>
<comment type="caution">
    <text evidence="6">The sequence shown here is derived from an EMBL/GenBank/DDBJ whole genome shotgun (WGS) entry which is preliminary data.</text>
</comment>
<dbReference type="PROSITE" id="PS00092">
    <property type="entry name" value="N6_MTASE"/>
    <property type="match status" value="1"/>
</dbReference>
<dbReference type="InterPro" id="IPR002052">
    <property type="entry name" value="DNA_methylase_N6_adenine_CS"/>
</dbReference>
<evidence type="ECO:0000256" key="1">
    <source>
        <dbReference type="ARBA" id="ARBA00006594"/>
    </source>
</evidence>
<evidence type="ECO:0000259" key="5">
    <source>
        <dbReference type="Pfam" id="PF01555"/>
    </source>
</evidence>